<comment type="caution">
    <text evidence="2">The sequence shown here is derived from an EMBL/GenBank/DDBJ whole genome shotgun (WGS) entry which is preliminary data.</text>
</comment>
<gene>
    <name evidence="2" type="ORF">M6B38_161560</name>
</gene>
<dbReference type="PANTHER" id="PTHR34193:SF1">
    <property type="entry name" value="EXPRESSED PROTEIN"/>
    <property type="match status" value="1"/>
</dbReference>
<name>A0AAX6EZE7_IRIPA</name>
<feature type="compositionally biased region" description="Gly residues" evidence="1">
    <location>
        <begin position="9"/>
        <end position="18"/>
    </location>
</feature>
<evidence type="ECO:0000256" key="1">
    <source>
        <dbReference type="SAM" id="MobiDB-lite"/>
    </source>
</evidence>
<sequence>MLKSTTAPSGGGGGGGGSTLVYPGKMKMDQCFGAAPLTARAREIARSREELLGLLRGLPEPEFELSLTDLVESSAETEDRLLPVINQQERRPVKERIKKARKSSSSSSFFERSSSSGGGGVLLNMYVPTSLTRSLTSSGGSRRSSAGPKDHAADQFAIKRDTKVPILFNCWSTIWYGKSDKSRRRKAAQETQLRQENR</sequence>
<protein>
    <submittedName>
        <fullName evidence="2">Uncharacterized protein</fullName>
    </submittedName>
</protein>
<feature type="region of interest" description="Disordered" evidence="1">
    <location>
        <begin position="133"/>
        <end position="153"/>
    </location>
</feature>
<evidence type="ECO:0000313" key="2">
    <source>
        <dbReference type="EMBL" id="KAJ6809229.1"/>
    </source>
</evidence>
<evidence type="ECO:0000313" key="3">
    <source>
        <dbReference type="Proteomes" id="UP001140949"/>
    </source>
</evidence>
<reference evidence="2" key="2">
    <citation type="submission" date="2023-04" db="EMBL/GenBank/DDBJ databases">
        <authorList>
            <person name="Bruccoleri R.E."/>
            <person name="Oakeley E.J."/>
            <person name="Faust A.-M."/>
            <person name="Dessus-Babus S."/>
            <person name="Altorfer M."/>
            <person name="Burckhardt D."/>
            <person name="Oertli M."/>
            <person name="Naumann U."/>
            <person name="Petersen F."/>
            <person name="Wong J."/>
        </authorList>
    </citation>
    <scope>NUCLEOTIDE SEQUENCE</scope>
    <source>
        <strain evidence="2">GSM-AAB239-AS_SAM_17_03QT</strain>
        <tissue evidence="2">Leaf</tissue>
    </source>
</reference>
<proteinExistence type="predicted"/>
<dbReference type="EMBL" id="JANAVB010033020">
    <property type="protein sequence ID" value="KAJ6809229.1"/>
    <property type="molecule type" value="Genomic_DNA"/>
</dbReference>
<accession>A0AAX6EZE7</accession>
<organism evidence="2 3">
    <name type="scientific">Iris pallida</name>
    <name type="common">Sweet iris</name>
    <dbReference type="NCBI Taxonomy" id="29817"/>
    <lineage>
        <taxon>Eukaryota</taxon>
        <taxon>Viridiplantae</taxon>
        <taxon>Streptophyta</taxon>
        <taxon>Embryophyta</taxon>
        <taxon>Tracheophyta</taxon>
        <taxon>Spermatophyta</taxon>
        <taxon>Magnoliopsida</taxon>
        <taxon>Liliopsida</taxon>
        <taxon>Asparagales</taxon>
        <taxon>Iridaceae</taxon>
        <taxon>Iridoideae</taxon>
        <taxon>Irideae</taxon>
        <taxon>Iris</taxon>
    </lineage>
</organism>
<dbReference type="PANTHER" id="PTHR34193">
    <property type="entry name" value="OS11G0199801 PROTEIN"/>
    <property type="match status" value="1"/>
</dbReference>
<feature type="region of interest" description="Disordered" evidence="1">
    <location>
        <begin position="1"/>
        <end position="20"/>
    </location>
</feature>
<keyword evidence="3" id="KW-1185">Reference proteome</keyword>
<reference evidence="2" key="1">
    <citation type="journal article" date="2023" name="GigaByte">
        <title>Genome assembly of the bearded iris, Iris pallida Lam.</title>
        <authorList>
            <person name="Bruccoleri R.E."/>
            <person name="Oakeley E.J."/>
            <person name="Faust A.M.E."/>
            <person name="Altorfer M."/>
            <person name="Dessus-Babus S."/>
            <person name="Burckhardt D."/>
            <person name="Oertli M."/>
            <person name="Naumann U."/>
            <person name="Petersen F."/>
            <person name="Wong J."/>
        </authorList>
    </citation>
    <scope>NUCLEOTIDE SEQUENCE</scope>
    <source>
        <strain evidence="2">GSM-AAB239-AS_SAM_17_03QT</strain>
    </source>
</reference>
<dbReference type="AlphaFoldDB" id="A0AAX6EZE7"/>
<dbReference type="Proteomes" id="UP001140949">
    <property type="component" value="Unassembled WGS sequence"/>
</dbReference>
<feature type="compositionally biased region" description="Low complexity" evidence="1">
    <location>
        <begin position="133"/>
        <end position="145"/>
    </location>
</feature>